<evidence type="ECO:0000256" key="1">
    <source>
        <dbReference type="SAM" id="Phobius"/>
    </source>
</evidence>
<keyword evidence="1" id="KW-0472">Membrane</keyword>
<dbReference type="Proteomes" id="UP000018208">
    <property type="component" value="Unassembled WGS sequence"/>
</dbReference>
<name>V6LNS3_9EUKA</name>
<proteinExistence type="predicted"/>
<protein>
    <submittedName>
        <fullName evidence="2">Uncharacterized protein</fullName>
    </submittedName>
</protein>
<dbReference type="EMBL" id="KI546077">
    <property type="protein sequence ID" value="EST46322.1"/>
    <property type="molecule type" value="Genomic_DNA"/>
</dbReference>
<accession>V6LNS3</accession>
<keyword evidence="1" id="KW-0812">Transmembrane</keyword>
<reference evidence="2 3" key="1">
    <citation type="journal article" date="2014" name="PLoS Genet.">
        <title>The Genome of Spironucleus salmonicida Highlights a Fish Pathogen Adapted to Fluctuating Environments.</title>
        <authorList>
            <person name="Xu F."/>
            <person name="Jerlstrom-Hultqvist J."/>
            <person name="Einarsson E."/>
            <person name="Astvaldsson A."/>
            <person name="Svard S.G."/>
            <person name="Andersson J.O."/>
        </authorList>
    </citation>
    <scope>NUCLEOTIDE SEQUENCE</scope>
    <source>
        <strain evidence="3">ATCC 50377</strain>
    </source>
</reference>
<gene>
    <name evidence="2" type="ORF">SS50377_13633</name>
    <name evidence="3" type="ORF">SS50377_26116</name>
</gene>
<keyword evidence="4" id="KW-1185">Reference proteome</keyword>
<dbReference type="AlphaFoldDB" id="V6LNS3"/>
<evidence type="ECO:0000313" key="4">
    <source>
        <dbReference type="Proteomes" id="UP000018208"/>
    </source>
</evidence>
<dbReference type="VEuPathDB" id="GiardiaDB:SS50377_26116"/>
<evidence type="ECO:0000313" key="2">
    <source>
        <dbReference type="EMBL" id="EST46322.1"/>
    </source>
</evidence>
<organism evidence="2">
    <name type="scientific">Spironucleus salmonicida</name>
    <dbReference type="NCBI Taxonomy" id="348837"/>
    <lineage>
        <taxon>Eukaryota</taxon>
        <taxon>Metamonada</taxon>
        <taxon>Diplomonadida</taxon>
        <taxon>Hexamitidae</taxon>
        <taxon>Hexamitinae</taxon>
        <taxon>Spironucleus</taxon>
    </lineage>
</organism>
<reference evidence="3" key="2">
    <citation type="submission" date="2020-12" db="EMBL/GenBank/DDBJ databases">
        <title>New Spironucleus salmonicida genome in near-complete chromosomes.</title>
        <authorList>
            <person name="Xu F."/>
            <person name="Kurt Z."/>
            <person name="Jimenez-Gonzalez A."/>
            <person name="Astvaldsson A."/>
            <person name="Andersson J.O."/>
            <person name="Svard S.G."/>
        </authorList>
    </citation>
    <scope>NUCLEOTIDE SEQUENCE</scope>
    <source>
        <strain evidence="3">ATCC 50377</strain>
    </source>
</reference>
<sequence>MENPQTLLIICSIIIITMFTSLITYFFNKKNLPAIVRLRMCAKSFVLQNIAPNVFKADKFIIIVGKYSNIFISPIALKFTEMLKIERLTNNSGIIITKSGDHSKLYKSVFKGLADGAIGKFQVFETETGKIGYGSKKLAKQEEFQGSIFISEGGEVIIGCLQVQQYLGL</sequence>
<evidence type="ECO:0000313" key="3">
    <source>
        <dbReference type="EMBL" id="KAH0571916.1"/>
    </source>
</evidence>
<keyword evidence="1" id="KW-1133">Transmembrane helix</keyword>
<feature type="transmembrane region" description="Helical" evidence="1">
    <location>
        <begin position="6"/>
        <end position="27"/>
    </location>
</feature>
<dbReference type="EMBL" id="AUWU02000006">
    <property type="protein sequence ID" value="KAH0571916.1"/>
    <property type="molecule type" value="Genomic_DNA"/>
</dbReference>